<dbReference type="CDD" id="cd00865">
    <property type="entry name" value="PEBP_bact_arch"/>
    <property type="match status" value="1"/>
</dbReference>
<dbReference type="PANTHER" id="PTHR30289">
    <property type="entry name" value="UNCHARACTERIZED PROTEIN YBCL-RELATED"/>
    <property type="match status" value="1"/>
</dbReference>
<dbReference type="GO" id="GO:0004860">
    <property type="term" value="F:protein kinase inhibitor activity"/>
    <property type="evidence" value="ECO:0007669"/>
    <property type="project" value="UniProtKB-KW"/>
</dbReference>
<evidence type="ECO:0000256" key="1">
    <source>
        <dbReference type="SAM" id="SignalP"/>
    </source>
</evidence>
<proteinExistence type="predicted"/>
<organism evidence="2 3">
    <name type="scientific">Niveibacterium microcysteis</name>
    <dbReference type="NCBI Taxonomy" id="2811415"/>
    <lineage>
        <taxon>Bacteria</taxon>
        <taxon>Pseudomonadati</taxon>
        <taxon>Pseudomonadota</taxon>
        <taxon>Betaproteobacteria</taxon>
        <taxon>Rhodocyclales</taxon>
        <taxon>Rhodocyclaceae</taxon>
        <taxon>Niveibacterium</taxon>
    </lineage>
</organism>
<sequence length="179" mass="18353">MQLRSLALIATLIAMPASAADFTLKSDALASGKLAPAQYANAFGCSGGNVSPDLRWDNAPAGTRSFAVTVYDPDAPTGSGWWHWVVANLPADTSALSAGAGSAAGKLPAAAMQLNTDTGQPGFLGACPPVGETHRYIVTVHALNVDRFDLPAHATPAMLGFMMRSVTLGRASLTATGAR</sequence>
<dbReference type="InterPro" id="IPR036610">
    <property type="entry name" value="PEBP-like_sf"/>
</dbReference>
<gene>
    <name evidence="2" type="ORF">JY500_21820</name>
</gene>
<dbReference type="Proteomes" id="UP000663570">
    <property type="component" value="Chromosome"/>
</dbReference>
<keyword evidence="2" id="KW-0649">Protein kinase inhibitor</keyword>
<reference evidence="2 3" key="1">
    <citation type="submission" date="2021-02" db="EMBL/GenBank/DDBJ databases">
        <title>Niveibacterium changnyeongensis HC41.</title>
        <authorList>
            <person name="Kang M."/>
        </authorList>
    </citation>
    <scope>NUCLEOTIDE SEQUENCE [LARGE SCALE GENOMIC DNA]</scope>
    <source>
        <strain evidence="2 3">HC41</strain>
    </source>
</reference>
<accession>A0ABX7M9A3</accession>
<dbReference type="NCBIfam" id="TIGR00481">
    <property type="entry name" value="YbhB/YbcL family Raf kinase inhibitor-like protein"/>
    <property type="match status" value="1"/>
</dbReference>
<dbReference type="InterPro" id="IPR008914">
    <property type="entry name" value="PEBP"/>
</dbReference>
<feature type="signal peptide" evidence="1">
    <location>
        <begin position="1"/>
        <end position="19"/>
    </location>
</feature>
<evidence type="ECO:0000313" key="2">
    <source>
        <dbReference type="EMBL" id="QSI77050.1"/>
    </source>
</evidence>
<dbReference type="Gene3D" id="3.90.280.10">
    <property type="entry name" value="PEBP-like"/>
    <property type="match status" value="1"/>
</dbReference>
<name>A0ABX7M9A3_9RHOO</name>
<dbReference type="Pfam" id="PF01161">
    <property type="entry name" value="PBP"/>
    <property type="match status" value="1"/>
</dbReference>
<protein>
    <submittedName>
        <fullName evidence="2">YbhB/YbcL family Raf kinase inhibitor-like protein</fullName>
    </submittedName>
</protein>
<evidence type="ECO:0000313" key="3">
    <source>
        <dbReference type="Proteomes" id="UP000663570"/>
    </source>
</evidence>
<feature type="chain" id="PRO_5046326939" evidence="1">
    <location>
        <begin position="20"/>
        <end position="179"/>
    </location>
</feature>
<keyword evidence="3" id="KW-1185">Reference proteome</keyword>
<dbReference type="EMBL" id="CP071060">
    <property type="protein sequence ID" value="QSI77050.1"/>
    <property type="molecule type" value="Genomic_DNA"/>
</dbReference>
<dbReference type="RefSeq" id="WP_206254610.1">
    <property type="nucleotide sequence ID" value="NZ_CP071060.1"/>
</dbReference>
<dbReference type="InterPro" id="IPR005247">
    <property type="entry name" value="YbhB_YbcL/LppC-like"/>
</dbReference>
<dbReference type="PANTHER" id="PTHR30289:SF1">
    <property type="entry name" value="PEBP (PHOSPHATIDYLETHANOLAMINE-BINDING PROTEIN) FAMILY PROTEIN"/>
    <property type="match status" value="1"/>
</dbReference>
<keyword evidence="1" id="KW-0732">Signal</keyword>
<dbReference type="SUPFAM" id="SSF49777">
    <property type="entry name" value="PEBP-like"/>
    <property type="match status" value="1"/>
</dbReference>